<dbReference type="Proteomes" id="UP000660729">
    <property type="component" value="Unassembled WGS sequence"/>
</dbReference>
<dbReference type="AlphaFoldDB" id="A0A8H6VIM9"/>
<comment type="caution">
    <text evidence="2">The sequence shown here is derived from an EMBL/GenBank/DDBJ whole genome shotgun (WGS) entry which is preliminary data.</text>
</comment>
<dbReference type="EMBL" id="JABCIY010000155">
    <property type="protein sequence ID" value="KAF7191817.1"/>
    <property type="molecule type" value="Genomic_DNA"/>
</dbReference>
<protein>
    <submittedName>
        <fullName evidence="2">Uncharacterized protein</fullName>
    </submittedName>
</protein>
<feature type="region of interest" description="Disordered" evidence="1">
    <location>
        <begin position="73"/>
        <end position="123"/>
    </location>
</feature>
<gene>
    <name evidence="2" type="ORF">HII31_06862</name>
</gene>
<accession>A0A8H6VIM9</accession>
<name>A0A8H6VIM9_9PEZI</name>
<evidence type="ECO:0000313" key="3">
    <source>
        <dbReference type="Proteomes" id="UP000660729"/>
    </source>
</evidence>
<feature type="region of interest" description="Disordered" evidence="1">
    <location>
        <begin position="225"/>
        <end position="269"/>
    </location>
</feature>
<reference evidence="2" key="1">
    <citation type="submission" date="2020-04" db="EMBL/GenBank/DDBJ databases">
        <title>Draft genome resource of the tomato pathogen Pseudocercospora fuligena.</title>
        <authorList>
            <person name="Zaccaron A."/>
        </authorList>
    </citation>
    <scope>NUCLEOTIDE SEQUENCE</scope>
    <source>
        <strain evidence="2">PF001</strain>
    </source>
</reference>
<proteinExistence type="predicted"/>
<evidence type="ECO:0000313" key="2">
    <source>
        <dbReference type="EMBL" id="KAF7191817.1"/>
    </source>
</evidence>
<keyword evidence="3" id="KW-1185">Reference proteome</keyword>
<organism evidence="2 3">
    <name type="scientific">Pseudocercospora fuligena</name>
    <dbReference type="NCBI Taxonomy" id="685502"/>
    <lineage>
        <taxon>Eukaryota</taxon>
        <taxon>Fungi</taxon>
        <taxon>Dikarya</taxon>
        <taxon>Ascomycota</taxon>
        <taxon>Pezizomycotina</taxon>
        <taxon>Dothideomycetes</taxon>
        <taxon>Dothideomycetidae</taxon>
        <taxon>Mycosphaerellales</taxon>
        <taxon>Mycosphaerellaceae</taxon>
        <taxon>Pseudocercospora</taxon>
    </lineage>
</organism>
<feature type="compositionally biased region" description="Basic and acidic residues" evidence="1">
    <location>
        <begin position="73"/>
        <end position="89"/>
    </location>
</feature>
<evidence type="ECO:0000256" key="1">
    <source>
        <dbReference type="SAM" id="MobiDB-lite"/>
    </source>
</evidence>
<sequence length="425" mass="47557">MGDEENAAMPNPELAREAMLLFKPIAVKVKGGRVEVERVYDSLNEALLALTEQRKPIAVTKVTIKPEEILRVLTGEETRHPTSHEKTANPERGSTTESREKRRATTSRDEPARPKPFFRRSKSPPLYTIASLDEIRARATTCPLEDTIAELMADPVENISGQTWRPIMGPLSPEEPHVSVKANATTRNKQKVAFSEQDQVQEFYRNEVPPGVAGPSLEGTLKHVSHQVAKPAAGEDVPQTLVPSKRKRDQHGPVQPAKKSRGRNEPSPFYTVLPFRQPVPAPGSWYEHIVPRTKADWESLKTENPNKARMYSDIGRIEETDAGISRVGGKCRRCVDNNESSCRTYRDLDMIRQYTTFVRAARCGQCWANSWNCEDFPRPERSHTSLHETTAALTPVALTPMDAEPKCISGARLPTSFRPLAPKQT</sequence>